<sequence length="92" mass="10601">MGAKRRIRLDTLMDILEEAVIDTHEDFEVARRRKTVEGRYRLRRQHSTHAVASRAYKSGKITIENTDDGWDVTTRNGKFHISEEICDCPGVA</sequence>
<dbReference type="EMBL" id="JOJR01000200">
    <property type="protein sequence ID" value="RCN42315.1"/>
    <property type="molecule type" value="Genomic_DNA"/>
</dbReference>
<evidence type="ECO:0000313" key="2">
    <source>
        <dbReference type="Proteomes" id="UP000252519"/>
    </source>
</evidence>
<evidence type="ECO:0000313" key="1">
    <source>
        <dbReference type="EMBL" id="RCN42315.1"/>
    </source>
</evidence>
<keyword evidence="2" id="KW-1185">Reference proteome</keyword>
<proteinExistence type="predicted"/>
<dbReference type="AlphaFoldDB" id="A0A368GH39"/>
<dbReference type="Proteomes" id="UP000252519">
    <property type="component" value="Unassembled WGS sequence"/>
</dbReference>
<accession>A0A368GH39</accession>
<organism evidence="1 2">
    <name type="scientific">Ancylostoma caninum</name>
    <name type="common">Dog hookworm</name>
    <dbReference type="NCBI Taxonomy" id="29170"/>
    <lineage>
        <taxon>Eukaryota</taxon>
        <taxon>Metazoa</taxon>
        <taxon>Ecdysozoa</taxon>
        <taxon>Nematoda</taxon>
        <taxon>Chromadorea</taxon>
        <taxon>Rhabditida</taxon>
        <taxon>Rhabditina</taxon>
        <taxon>Rhabditomorpha</taxon>
        <taxon>Strongyloidea</taxon>
        <taxon>Ancylostomatidae</taxon>
        <taxon>Ancylostomatinae</taxon>
        <taxon>Ancylostoma</taxon>
    </lineage>
</organism>
<name>A0A368GH39_ANCCA</name>
<gene>
    <name evidence="1" type="ORF">ANCCAN_11718</name>
</gene>
<comment type="caution">
    <text evidence="1">The sequence shown here is derived from an EMBL/GenBank/DDBJ whole genome shotgun (WGS) entry which is preliminary data.</text>
</comment>
<protein>
    <submittedName>
        <fullName evidence="1">Uncharacterized protein</fullName>
    </submittedName>
</protein>
<reference evidence="1 2" key="1">
    <citation type="submission" date="2014-10" db="EMBL/GenBank/DDBJ databases">
        <title>Draft genome of the hookworm Ancylostoma caninum.</title>
        <authorList>
            <person name="Mitreva M."/>
        </authorList>
    </citation>
    <scope>NUCLEOTIDE SEQUENCE [LARGE SCALE GENOMIC DNA]</scope>
    <source>
        <strain evidence="1 2">Baltimore</strain>
    </source>
</reference>